<sequence>MATTKKNKSSSAGRKKELFVTINALFTMLEAAYPTKFKLAFPTDDLLIEAKKVWMTSLQEFSPQRIKNAVKRAIDTVDFFPDLGDIRRLCKLNYQEIGLKEPLQAYYEACQSSCQSRTKHWSHIVVYLAARETGWMTLRSEEQRIAFPLFERNYEILCNRVLDGEDPEAELLKGIENHQLRSATDQAEGVARQAQNKLMEQQGINPDDADKARQALRKTFHIKG</sequence>
<dbReference type="InterPro" id="IPR009731">
    <property type="entry name" value="P-like"/>
</dbReference>
<evidence type="ECO:0000313" key="1">
    <source>
        <dbReference type="EMBL" id="PJE80383.1"/>
    </source>
</evidence>
<accession>A0A2H9TAY4</accession>
<proteinExistence type="predicted"/>
<protein>
    <submittedName>
        <fullName evidence="1">Uncharacterized protein</fullName>
    </submittedName>
</protein>
<comment type="caution">
    <text evidence="1">The sequence shown here is derived from an EMBL/GenBank/DDBJ whole genome shotgun (WGS) entry which is preliminary data.</text>
</comment>
<dbReference type="Pfam" id="PF06992">
    <property type="entry name" value="Phage_lambda_P"/>
    <property type="match status" value="1"/>
</dbReference>
<dbReference type="GO" id="GO:0006270">
    <property type="term" value="P:DNA replication initiation"/>
    <property type="evidence" value="ECO:0007669"/>
    <property type="project" value="InterPro"/>
</dbReference>
<reference evidence="1" key="1">
    <citation type="journal article" date="2017" name="Appl. Environ. Microbiol.">
        <title>Molecular characterization of an Endozoicomonas-like organism causing infection in king scallop Pecten maximus L.</title>
        <authorList>
            <person name="Cano I."/>
            <person name="van Aerle R."/>
            <person name="Ross S."/>
            <person name="Verner-Jeffreys D.W."/>
            <person name="Paley R.K."/>
            <person name="Rimmer G."/>
            <person name="Ryder D."/>
            <person name="Hooper P."/>
            <person name="Stone D."/>
            <person name="Feist S.W."/>
        </authorList>
    </citation>
    <scope>NUCLEOTIDE SEQUENCE</scope>
</reference>
<dbReference type="EMBL" id="NSIT01000019">
    <property type="protein sequence ID" value="PJE80383.1"/>
    <property type="molecule type" value="Genomic_DNA"/>
</dbReference>
<organism evidence="1">
    <name type="scientific">invertebrate metagenome</name>
    <dbReference type="NCBI Taxonomy" id="1711999"/>
    <lineage>
        <taxon>unclassified sequences</taxon>
        <taxon>metagenomes</taxon>
        <taxon>organismal metagenomes</taxon>
    </lineage>
</organism>
<name>A0A2H9TAY4_9ZZZZ</name>
<gene>
    <name evidence="1" type="ORF">CI610_00615</name>
</gene>
<dbReference type="AlphaFoldDB" id="A0A2H9TAY4"/>